<dbReference type="PaxDb" id="3827-XP_004496419.1"/>
<dbReference type="PANTHER" id="PTHR31672">
    <property type="entry name" value="BNACNNG10540D PROTEIN"/>
    <property type="match status" value="1"/>
</dbReference>
<name>A0A1S2XZL6_CICAR</name>
<organism evidence="2 3">
    <name type="scientific">Cicer arietinum</name>
    <name type="common">Chickpea</name>
    <name type="synonym">Garbanzo</name>
    <dbReference type="NCBI Taxonomy" id="3827"/>
    <lineage>
        <taxon>Eukaryota</taxon>
        <taxon>Viridiplantae</taxon>
        <taxon>Streptophyta</taxon>
        <taxon>Embryophyta</taxon>
        <taxon>Tracheophyta</taxon>
        <taxon>Spermatophyta</taxon>
        <taxon>Magnoliopsida</taxon>
        <taxon>eudicotyledons</taxon>
        <taxon>Gunneridae</taxon>
        <taxon>Pentapetalae</taxon>
        <taxon>rosids</taxon>
        <taxon>fabids</taxon>
        <taxon>Fabales</taxon>
        <taxon>Fabaceae</taxon>
        <taxon>Papilionoideae</taxon>
        <taxon>50 kb inversion clade</taxon>
        <taxon>NPAAA clade</taxon>
        <taxon>Hologalegina</taxon>
        <taxon>IRL clade</taxon>
        <taxon>Cicereae</taxon>
        <taxon>Cicer</taxon>
    </lineage>
</organism>
<dbReference type="Pfam" id="PF07734">
    <property type="entry name" value="FBA_1"/>
    <property type="match status" value="1"/>
</dbReference>
<dbReference type="STRING" id="3827.A0A1S2XZL6"/>
<dbReference type="Gene3D" id="1.20.1280.50">
    <property type="match status" value="1"/>
</dbReference>
<evidence type="ECO:0000313" key="3">
    <source>
        <dbReference type="RefSeq" id="XP_004496419.1"/>
    </source>
</evidence>
<dbReference type="PANTHER" id="PTHR31672:SF13">
    <property type="entry name" value="F-BOX PROTEIN CPR30-LIKE"/>
    <property type="match status" value="1"/>
</dbReference>
<keyword evidence="2" id="KW-1185">Reference proteome</keyword>
<dbReference type="PROSITE" id="PS50181">
    <property type="entry name" value="FBOX"/>
    <property type="match status" value="1"/>
</dbReference>
<dbReference type="GeneID" id="101506954"/>
<dbReference type="Proteomes" id="UP000087171">
    <property type="component" value="Chromosome Ca4"/>
</dbReference>
<reference evidence="2" key="1">
    <citation type="journal article" date="2013" name="Nat. Biotechnol.">
        <title>Draft genome sequence of chickpea (Cicer arietinum) provides a resource for trait improvement.</title>
        <authorList>
            <person name="Varshney R.K."/>
            <person name="Song C."/>
            <person name="Saxena R.K."/>
            <person name="Azam S."/>
            <person name="Yu S."/>
            <person name="Sharpe A.G."/>
            <person name="Cannon S."/>
            <person name="Baek J."/>
            <person name="Rosen B.D."/>
            <person name="Tar'an B."/>
            <person name="Millan T."/>
            <person name="Zhang X."/>
            <person name="Ramsay L.D."/>
            <person name="Iwata A."/>
            <person name="Wang Y."/>
            <person name="Nelson W."/>
            <person name="Farmer A.D."/>
            <person name="Gaur P.M."/>
            <person name="Soderlund C."/>
            <person name="Penmetsa R.V."/>
            <person name="Xu C."/>
            <person name="Bharti A.K."/>
            <person name="He W."/>
            <person name="Winter P."/>
            <person name="Zhao S."/>
            <person name="Hane J.K."/>
            <person name="Carrasquilla-Garcia N."/>
            <person name="Condie J.A."/>
            <person name="Upadhyaya H.D."/>
            <person name="Luo M.C."/>
            <person name="Thudi M."/>
            <person name="Gowda C.L."/>
            <person name="Singh N.P."/>
            <person name="Lichtenzveig J."/>
            <person name="Gali K.K."/>
            <person name="Rubio J."/>
            <person name="Nadarajan N."/>
            <person name="Dolezel J."/>
            <person name="Bansal K.C."/>
            <person name="Xu X."/>
            <person name="Edwards D."/>
            <person name="Zhang G."/>
            <person name="Kahl G."/>
            <person name="Gil J."/>
            <person name="Singh K.B."/>
            <person name="Datta S.K."/>
            <person name="Jackson S.A."/>
            <person name="Wang J."/>
            <person name="Cook D.R."/>
        </authorList>
    </citation>
    <scope>NUCLEOTIDE SEQUENCE [LARGE SCALE GENOMIC DNA]</scope>
    <source>
        <strain evidence="2">cv. CDC Frontier</strain>
    </source>
</reference>
<dbReference type="InterPro" id="IPR001810">
    <property type="entry name" value="F-box_dom"/>
</dbReference>
<dbReference type="InterPro" id="IPR017451">
    <property type="entry name" value="F-box-assoc_interact_dom"/>
</dbReference>
<proteinExistence type="predicted"/>
<dbReference type="Pfam" id="PF00646">
    <property type="entry name" value="F-box"/>
    <property type="match status" value="1"/>
</dbReference>
<dbReference type="RefSeq" id="XP_004496419.1">
    <property type="nucleotide sequence ID" value="XM_004496362.3"/>
</dbReference>
<dbReference type="OrthoDB" id="1425577at2759"/>
<dbReference type="AlphaFoldDB" id="A0A1S2XZL6"/>
<gene>
    <name evidence="3" type="primary">LOC101506954</name>
</gene>
<dbReference type="KEGG" id="cam:101506954"/>
<dbReference type="SMART" id="SM00256">
    <property type="entry name" value="FBOX"/>
    <property type="match status" value="1"/>
</dbReference>
<dbReference type="CDD" id="cd22157">
    <property type="entry name" value="F-box_AtFBW1-like"/>
    <property type="match status" value="1"/>
</dbReference>
<dbReference type="InterPro" id="IPR050796">
    <property type="entry name" value="SCF_F-box_component"/>
</dbReference>
<dbReference type="InterPro" id="IPR006527">
    <property type="entry name" value="F-box-assoc_dom_typ1"/>
</dbReference>
<sequence length="412" mass="47269">MGDDNIEDHSYRSTSLRRYHPNNAVFIQPELQATTKRHKLDSSIRDDLSSRRPSPILPNDLIVEILLKLPVKSILQLRCVCKSWKTLISDPQFVNNHLRISTADPTLTHQYLVSSIITQHCKIVSCPVKPLFENPSTPVKPVSVKMSRKYHILGSCNGLLCLYDMYLGCVRLWNPSTRLRSKRSPTVVGTNAIFKYHGFGYDHVNDKYKMLAVVVDDLNVNVDLNESVTKLYTFGDKFWTTIKNFPCNPTSWFGKFVNGTLNWFAKEGVSYNQWVILSFDLVKETYGKLLLPKQDEGGNICNSVLDVLSNCLCVCFDTNKTHWVLWLMKDYGDAESWTKLLIIPHAKIWNCRWVPLFKPLCISNNGVVLVKPLYNLVLFDANNGRLRYRQVCSKLGLDIHVYHESLVSPLLW</sequence>
<dbReference type="NCBIfam" id="TIGR01640">
    <property type="entry name" value="F_box_assoc_1"/>
    <property type="match status" value="1"/>
</dbReference>
<dbReference type="eggNOG" id="ENOG502QUVH">
    <property type="taxonomic scope" value="Eukaryota"/>
</dbReference>
<reference evidence="3" key="2">
    <citation type="submission" date="2025-08" db="UniProtKB">
        <authorList>
            <consortium name="RefSeq"/>
        </authorList>
    </citation>
    <scope>IDENTIFICATION</scope>
    <source>
        <tissue evidence="3">Etiolated seedlings</tissue>
    </source>
</reference>
<evidence type="ECO:0000313" key="2">
    <source>
        <dbReference type="Proteomes" id="UP000087171"/>
    </source>
</evidence>
<dbReference type="SUPFAM" id="SSF81383">
    <property type="entry name" value="F-box domain"/>
    <property type="match status" value="1"/>
</dbReference>
<protein>
    <submittedName>
        <fullName evidence="3">F-box/kelch-repeat protein At3g23880-like</fullName>
    </submittedName>
</protein>
<dbReference type="InterPro" id="IPR036047">
    <property type="entry name" value="F-box-like_dom_sf"/>
</dbReference>
<feature type="domain" description="F-box" evidence="1">
    <location>
        <begin position="57"/>
        <end position="97"/>
    </location>
</feature>
<evidence type="ECO:0000259" key="1">
    <source>
        <dbReference type="PROSITE" id="PS50181"/>
    </source>
</evidence>
<accession>A0A1S2XZL6</accession>